<dbReference type="InterPro" id="IPR011990">
    <property type="entry name" value="TPR-like_helical_dom_sf"/>
</dbReference>
<evidence type="ECO:0000256" key="6">
    <source>
        <dbReference type="PROSITE-ProRule" id="PRU00339"/>
    </source>
</evidence>
<dbReference type="Gene3D" id="1.25.40.10">
    <property type="entry name" value="Tetratricopeptide repeat domain"/>
    <property type="match status" value="1"/>
</dbReference>
<dbReference type="GO" id="GO:0006335">
    <property type="term" value="P:DNA replication-dependent chromatin assembly"/>
    <property type="evidence" value="ECO:0007669"/>
    <property type="project" value="TreeGrafter"/>
</dbReference>
<feature type="compositionally biased region" description="Polar residues" evidence="7">
    <location>
        <begin position="1"/>
        <end position="12"/>
    </location>
</feature>
<feature type="repeat" description="TPR" evidence="6">
    <location>
        <begin position="199"/>
        <end position="232"/>
    </location>
</feature>
<feature type="region of interest" description="Disordered" evidence="7">
    <location>
        <begin position="338"/>
        <end position="358"/>
    </location>
</feature>
<dbReference type="PANTHER" id="PTHR15081">
    <property type="entry name" value="NUCLEAR AUTOANTIGENIC SPERM PROTEIN NASP -RELATED"/>
    <property type="match status" value="1"/>
</dbReference>
<evidence type="ECO:0000256" key="2">
    <source>
        <dbReference type="ARBA" id="ARBA00008402"/>
    </source>
</evidence>
<feature type="domain" description="Tetratricopeptide SHNi-TPR" evidence="8">
    <location>
        <begin position="199"/>
        <end position="233"/>
    </location>
</feature>
<feature type="compositionally biased region" description="Basic and acidic residues" evidence="7">
    <location>
        <begin position="345"/>
        <end position="358"/>
    </location>
</feature>
<dbReference type="GO" id="GO:0042393">
    <property type="term" value="F:histone binding"/>
    <property type="evidence" value="ECO:0007669"/>
    <property type="project" value="TreeGrafter"/>
</dbReference>
<keyword evidence="10" id="KW-1185">Reference proteome</keyword>
<dbReference type="GO" id="GO:0005654">
    <property type="term" value="C:nucleoplasm"/>
    <property type="evidence" value="ECO:0007669"/>
    <property type="project" value="TreeGrafter"/>
</dbReference>
<dbReference type="SMART" id="SM00028">
    <property type="entry name" value="TPR"/>
    <property type="match status" value="3"/>
</dbReference>
<evidence type="ECO:0000256" key="4">
    <source>
        <dbReference type="ARBA" id="ARBA00022803"/>
    </source>
</evidence>
<feature type="compositionally biased region" description="Basic and acidic residues" evidence="7">
    <location>
        <begin position="16"/>
        <end position="26"/>
    </location>
</feature>
<dbReference type="EMBL" id="JADGKB010000068">
    <property type="protein sequence ID" value="KAJ3255314.1"/>
    <property type="molecule type" value="Genomic_DNA"/>
</dbReference>
<protein>
    <recommendedName>
        <fullName evidence="8">Tetratricopeptide SHNi-TPR domain-containing protein</fullName>
    </recommendedName>
</protein>
<comment type="caution">
    <text evidence="9">The sequence shown here is derived from an EMBL/GenBank/DDBJ whole genome shotgun (WGS) entry which is preliminary data.</text>
</comment>
<organism evidence="9 10">
    <name type="scientific">Boothiomyces macroporosus</name>
    <dbReference type="NCBI Taxonomy" id="261099"/>
    <lineage>
        <taxon>Eukaryota</taxon>
        <taxon>Fungi</taxon>
        <taxon>Fungi incertae sedis</taxon>
        <taxon>Chytridiomycota</taxon>
        <taxon>Chytridiomycota incertae sedis</taxon>
        <taxon>Chytridiomycetes</taxon>
        <taxon>Rhizophydiales</taxon>
        <taxon>Terramycetaceae</taxon>
        <taxon>Boothiomyces</taxon>
    </lineage>
</organism>
<sequence length="358" mass="40021">MTVPEISQQEIQTDLPMKDKVTKESQEVVDNSAPENTVEQEDEDNSVDQTHQEMINSMTLNDAYILIQEGTQALALGIYDDAAEKLAIAVEVQVKHLGQYALEVAPTFYLYGKALLAVGAQKNSVLGEKADQSVQEQTINNPNFSFQGDEEDLEDDEGKVLDEIELPPADDLELAWENLDVARLILSSQTDEKSIHQLAEVHLSLGDVSLESENFEQATKDYETALALKKEHFANNHRELAEAHFKLALSFEYSEMNEEACEQVNLAMEALHKRIEELLPPSSKGKEPLSKEIEKEVNEIQGFLADLDLKLVDLNTLIEKETEGEQIVTAKAPAQDISSLVKKRKTEDTAQDSKKIKK</sequence>
<evidence type="ECO:0000256" key="5">
    <source>
        <dbReference type="ARBA" id="ARBA00023242"/>
    </source>
</evidence>
<evidence type="ECO:0000256" key="1">
    <source>
        <dbReference type="ARBA" id="ARBA00004123"/>
    </source>
</evidence>
<dbReference type="InterPro" id="IPR019544">
    <property type="entry name" value="Tetratricopeptide_SHNi-TPR_dom"/>
</dbReference>
<feature type="region of interest" description="Disordered" evidence="7">
    <location>
        <begin position="1"/>
        <end position="46"/>
    </location>
</feature>
<dbReference type="SUPFAM" id="SSF48452">
    <property type="entry name" value="TPR-like"/>
    <property type="match status" value="1"/>
</dbReference>
<dbReference type="AlphaFoldDB" id="A0AAD5UDK7"/>
<keyword evidence="5" id="KW-0539">Nucleus</keyword>
<proteinExistence type="inferred from homology"/>
<evidence type="ECO:0000256" key="7">
    <source>
        <dbReference type="SAM" id="MobiDB-lite"/>
    </source>
</evidence>
<name>A0AAD5UDK7_9FUNG</name>
<gene>
    <name evidence="9" type="ORF">HK103_006337</name>
</gene>
<dbReference type="Pfam" id="PF10516">
    <property type="entry name" value="SHNi-TPR"/>
    <property type="match status" value="1"/>
</dbReference>
<keyword evidence="4 6" id="KW-0802">TPR repeat</keyword>
<keyword evidence="3" id="KW-0677">Repeat</keyword>
<evidence type="ECO:0000256" key="3">
    <source>
        <dbReference type="ARBA" id="ARBA00022737"/>
    </source>
</evidence>
<dbReference type="GO" id="GO:0034080">
    <property type="term" value="P:CENP-A containing chromatin assembly"/>
    <property type="evidence" value="ECO:0007669"/>
    <property type="project" value="TreeGrafter"/>
</dbReference>
<evidence type="ECO:0000313" key="10">
    <source>
        <dbReference type="Proteomes" id="UP001210925"/>
    </source>
</evidence>
<reference evidence="9" key="1">
    <citation type="submission" date="2020-05" db="EMBL/GenBank/DDBJ databases">
        <title>Phylogenomic resolution of chytrid fungi.</title>
        <authorList>
            <person name="Stajich J.E."/>
            <person name="Amses K."/>
            <person name="Simmons R."/>
            <person name="Seto K."/>
            <person name="Myers J."/>
            <person name="Bonds A."/>
            <person name="Quandt C.A."/>
            <person name="Barry K."/>
            <person name="Liu P."/>
            <person name="Grigoriev I."/>
            <person name="Longcore J.E."/>
            <person name="James T.Y."/>
        </authorList>
    </citation>
    <scope>NUCLEOTIDE SEQUENCE</scope>
    <source>
        <strain evidence="9">PLAUS21</strain>
    </source>
</reference>
<dbReference type="PROSITE" id="PS50005">
    <property type="entry name" value="TPR"/>
    <property type="match status" value="1"/>
</dbReference>
<comment type="subcellular location">
    <subcellularLocation>
        <location evidence="1">Nucleus</location>
    </subcellularLocation>
</comment>
<evidence type="ECO:0000313" key="9">
    <source>
        <dbReference type="EMBL" id="KAJ3255314.1"/>
    </source>
</evidence>
<dbReference type="Proteomes" id="UP001210925">
    <property type="component" value="Unassembled WGS sequence"/>
</dbReference>
<evidence type="ECO:0000259" key="8">
    <source>
        <dbReference type="Pfam" id="PF10516"/>
    </source>
</evidence>
<accession>A0AAD5UDK7</accession>
<comment type="similarity">
    <text evidence="2">Belongs to the NASP family.</text>
</comment>
<dbReference type="PANTHER" id="PTHR15081:SF1">
    <property type="entry name" value="NUCLEAR AUTOANTIGENIC SPERM PROTEIN"/>
    <property type="match status" value="1"/>
</dbReference>
<dbReference type="InterPro" id="IPR019734">
    <property type="entry name" value="TPR_rpt"/>
</dbReference>
<dbReference type="InterPro" id="IPR051730">
    <property type="entry name" value="NASP-like"/>
</dbReference>